<evidence type="ECO:0000259" key="12">
    <source>
        <dbReference type="PROSITE" id="PS50001"/>
    </source>
</evidence>
<dbReference type="SUPFAM" id="SSF55550">
    <property type="entry name" value="SH2 domain"/>
    <property type="match status" value="1"/>
</dbReference>
<comment type="similarity">
    <text evidence="11">Belongs to the protein kinase superfamily. Tyr protein kinase family.</text>
</comment>
<dbReference type="GO" id="GO:0048468">
    <property type="term" value="P:cell development"/>
    <property type="evidence" value="ECO:0007669"/>
    <property type="project" value="UniProtKB-ARBA"/>
</dbReference>
<evidence type="ECO:0000256" key="5">
    <source>
        <dbReference type="ARBA" id="ARBA00022840"/>
    </source>
</evidence>
<organism evidence="14 15">
    <name type="scientific">Macrostomum lignano</name>
    <dbReference type="NCBI Taxonomy" id="282301"/>
    <lineage>
        <taxon>Eukaryota</taxon>
        <taxon>Metazoa</taxon>
        <taxon>Spiralia</taxon>
        <taxon>Lophotrochozoa</taxon>
        <taxon>Platyhelminthes</taxon>
        <taxon>Rhabditophora</taxon>
        <taxon>Macrostomorpha</taxon>
        <taxon>Macrostomida</taxon>
        <taxon>Macrostomidae</taxon>
        <taxon>Macrostomum</taxon>
    </lineage>
</organism>
<dbReference type="GO" id="GO:0030182">
    <property type="term" value="P:neuron differentiation"/>
    <property type="evidence" value="ECO:0007669"/>
    <property type="project" value="UniProtKB-ARBA"/>
</dbReference>
<reference evidence="14 15" key="1">
    <citation type="submission" date="2017-06" db="EMBL/GenBank/DDBJ databases">
        <title>A platform for efficient transgenesis in Macrostomum lignano, a flatworm model organism for stem cell research.</title>
        <authorList>
            <person name="Berezikov E."/>
        </authorList>
    </citation>
    <scope>NUCLEOTIDE SEQUENCE [LARGE SCALE GENOMIC DNA]</scope>
    <source>
        <strain evidence="14">DV1</strain>
        <tissue evidence="14">Whole organism</tissue>
    </source>
</reference>
<dbReference type="PANTHER" id="PTHR24418">
    <property type="entry name" value="TYROSINE-PROTEIN KINASE"/>
    <property type="match status" value="1"/>
</dbReference>
<comment type="subcellular location">
    <subcellularLocation>
        <location evidence="1">Endomembrane system</location>
    </subcellularLocation>
</comment>
<dbReference type="InterPro" id="IPR036860">
    <property type="entry name" value="SH2_dom_sf"/>
</dbReference>
<dbReference type="SMART" id="SM00219">
    <property type="entry name" value="TyrKc"/>
    <property type="match status" value="1"/>
</dbReference>
<dbReference type="PROSITE" id="PS00107">
    <property type="entry name" value="PROTEIN_KINASE_ATP"/>
    <property type="match status" value="1"/>
</dbReference>
<dbReference type="Gene3D" id="3.30.505.10">
    <property type="entry name" value="SH2 domain"/>
    <property type="match status" value="1"/>
</dbReference>
<evidence type="ECO:0000256" key="4">
    <source>
        <dbReference type="ARBA" id="ARBA00022777"/>
    </source>
</evidence>
<dbReference type="AlphaFoldDB" id="A0A267EKZ6"/>
<feature type="domain" description="Protein kinase" evidence="13">
    <location>
        <begin position="130"/>
        <end position="386"/>
    </location>
</feature>
<dbReference type="SMART" id="SM00252">
    <property type="entry name" value="SH2"/>
    <property type="match status" value="1"/>
</dbReference>
<dbReference type="Pfam" id="PF00017">
    <property type="entry name" value="SH2"/>
    <property type="match status" value="1"/>
</dbReference>
<dbReference type="InterPro" id="IPR001245">
    <property type="entry name" value="Ser-Thr/Tyr_kinase_cat_dom"/>
</dbReference>
<dbReference type="STRING" id="282301.A0A267EKZ6"/>
<keyword evidence="2 11" id="KW-0808">Transferase</keyword>
<dbReference type="GO" id="GO:0012505">
    <property type="term" value="C:endomembrane system"/>
    <property type="evidence" value="ECO:0007669"/>
    <property type="project" value="UniProtKB-SubCell"/>
</dbReference>
<keyword evidence="4 11" id="KW-0418">Kinase</keyword>
<dbReference type="PRINTS" id="PR00109">
    <property type="entry name" value="TYRKINASE"/>
</dbReference>
<keyword evidence="9" id="KW-0727">SH2 domain</keyword>
<evidence type="ECO:0000256" key="11">
    <source>
        <dbReference type="RuleBase" id="RU362096"/>
    </source>
</evidence>
<dbReference type="Pfam" id="PF07714">
    <property type="entry name" value="PK_Tyr_Ser-Thr"/>
    <property type="match status" value="1"/>
</dbReference>
<evidence type="ECO:0000259" key="13">
    <source>
        <dbReference type="PROSITE" id="PS50011"/>
    </source>
</evidence>
<dbReference type="Proteomes" id="UP000215902">
    <property type="component" value="Unassembled WGS sequence"/>
</dbReference>
<dbReference type="EC" id="2.7.10.2" evidence="11"/>
<sequence>MKQKDAVTIPVLPWYYGPLSRQDAEGLLKESNIGTFLIRESVNFPGDYTLCISHNGSVEHYRILHVNNSYTLDEEELFDTLEALVQHYSRRDDGLCCTLRSPLEKLGPLVSPGGIECFQSTGWLIEGAELTIEGSIGRGDFAEVCKAKLNGSSVAAKVIKQLSESSVLGLHEASAMTIAGIHPNLVRFIGLVSEPAAECLYLLTEFCPGGCLLNWLRTRGQAQLDQRQQLSLAINIASAVQYLQLRQLIHRDIACCNVFITGEPGIAKLGDFGMSRRVDQCERTGRLPVKWTAPEAILNSEFSFASDIWSLGVFLWELYSFGRLPYPGIRVKDVVSEVESGYQLPPPKDCPVPVYECMRRTWQLDPQQRPSADDVLVTLNREYNLLLGRGCSADN</sequence>
<evidence type="ECO:0000256" key="7">
    <source>
        <dbReference type="ARBA" id="ARBA00023137"/>
    </source>
</evidence>
<protein>
    <recommendedName>
        <fullName evidence="11">Tyrosine-protein kinase</fullName>
        <ecNumber evidence="11">2.7.10.2</ecNumber>
    </recommendedName>
</protein>
<keyword evidence="15" id="KW-1185">Reference proteome</keyword>
<dbReference type="InterPro" id="IPR017441">
    <property type="entry name" value="Protein_kinase_ATP_BS"/>
</dbReference>
<evidence type="ECO:0000256" key="6">
    <source>
        <dbReference type="ARBA" id="ARBA00023136"/>
    </source>
</evidence>
<dbReference type="InterPro" id="IPR008266">
    <property type="entry name" value="Tyr_kinase_AS"/>
</dbReference>
<evidence type="ECO:0000256" key="1">
    <source>
        <dbReference type="ARBA" id="ARBA00004308"/>
    </source>
</evidence>
<dbReference type="GO" id="GO:0005524">
    <property type="term" value="F:ATP binding"/>
    <property type="evidence" value="ECO:0007669"/>
    <property type="project" value="UniProtKB-UniRule"/>
</dbReference>
<dbReference type="PROSITE" id="PS50001">
    <property type="entry name" value="SH2"/>
    <property type="match status" value="1"/>
</dbReference>
<dbReference type="PRINTS" id="PR00401">
    <property type="entry name" value="SH2DOMAIN"/>
</dbReference>
<evidence type="ECO:0000256" key="10">
    <source>
        <dbReference type="PROSITE-ProRule" id="PRU10141"/>
    </source>
</evidence>
<dbReference type="PROSITE" id="PS00109">
    <property type="entry name" value="PROTEIN_KINASE_TYR"/>
    <property type="match status" value="1"/>
</dbReference>
<keyword evidence="3 10" id="KW-0547">Nucleotide-binding</keyword>
<evidence type="ECO:0000313" key="14">
    <source>
        <dbReference type="EMBL" id="PAA62161.1"/>
    </source>
</evidence>
<dbReference type="FunFam" id="1.10.510.10:FF:001512">
    <property type="entry name" value="Receptor tyrosine-protein kinase erbB-2"/>
    <property type="match status" value="1"/>
</dbReference>
<keyword evidence="6" id="KW-0472">Membrane</keyword>
<gene>
    <name evidence="14" type="ORF">BOX15_Mlig018889g1</name>
</gene>
<dbReference type="SUPFAM" id="SSF56112">
    <property type="entry name" value="Protein kinase-like (PK-like)"/>
    <property type="match status" value="1"/>
</dbReference>
<dbReference type="InterPro" id="IPR050198">
    <property type="entry name" value="Non-receptor_tyrosine_kinases"/>
</dbReference>
<name>A0A267EKZ6_9PLAT</name>
<dbReference type="PROSITE" id="PS50011">
    <property type="entry name" value="PROTEIN_KINASE_DOM"/>
    <property type="match status" value="1"/>
</dbReference>
<keyword evidence="7 11" id="KW-0829">Tyrosine-protein kinase</keyword>
<comment type="catalytic activity">
    <reaction evidence="8 11">
        <text>L-tyrosyl-[protein] + ATP = O-phospho-L-tyrosyl-[protein] + ADP + H(+)</text>
        <dbReference type="Rhea" id="RHEA:10596"/>
        <dbReference type="Rhea" id="RHEA-COMP:10136"/>
        <dbReference type="Rhea" id="RHEA-COMP:20101"/>
        <dbReference type="ChEBI" id="CHEBI:15378"/>
        <dbReference type="ChEBI" id="CHEBI:30616"/>
        <dbReference type="ChEBI" id="CHEBI:46858"/>
        <dbReference type="ChEBI" id="CHEBI:61978"/>
        <dbReference type="ChEBI" id="CHEBI:456216"/>
        <dbReference type="EC" id="2.7.10.2"/>
    </reaction>
</comment>
<evidence type="ECO:0000313" key="15">
    <source>
        <dbReference type="Proteomes" id="UP000215902"/>
    </source>
</evidence>
<dbReference type="Gene3D" id="1.10.510.10">
    <property type="entry name" value="Transferase(Phosphotransferase) domain 1"/>
    <property type="match status" value="1"/>
</dbReference>
<dbReference type="GO" id="GO:0050793">
    <property type="term" value="P:regulation of developmental process"/>
    <property type="evidence" value="ECO:0007669"/>
    <property type="project" value="UniProtKB-ARBA"/>
</dbReference>
<dbReference type="InterPro" id="IPR000719">
    <property type="entry name" value="Prot_kinase_dom"/>
</dbReference>
<dbReference type="OrthoDB" id="346907at2759"/>
<evidence type="ECO:0000256" key="2">
    <source>
        <dbReference type="ARBA" id="ARBA00022679"/>
    </source>
</evidence>
<dbReference type="InterPro" id="IPR000980">
    <property type="entry name" value="SH2"/>
</dbReference>
<feature type="binding site" evidence="10">
    <location>
        <position position="157"/>
    </location>
    <ligand>
        <name>ATP</name>
        <dbReference type="ChEBI" id="CHEBI:30616"/>
    </ligand>
</feature>
<evidence type="ECO:0000256" key="8">
    <source>
        <dbReference type="ARBA" id="ARBA00051245"/>
    </source>
</evidence>
<dbReference type="InterPro" id="IPR020635">
    <property type="entry name" value="Tyr_kinase_cat_dom"/>
</dbReference>
<dbReference type="GO" id="GO:0004715">
    <property type="term" value="F:non-membrane spanning protein tyrosine kinase activity"/>
    <property type="evidence" value="ECO:0007669"/>
    <property type="project" value="UniProtKB-EC"/>
</dbReference>
<keyword evidence="5 10" id="KW-0067">ATP-binding</keyword>
<evidence type="ECO:0000256" key="9">
    <source>
        <dbReference type="PROSITE-ProRule" id="PRU00191"/>
    </source>
</evidence>
<accession>A0A267EKZ6</accession>
<feature type="domain" description="SH2" evidence="12">
    <location>
        <begin position="14"/>
        <end position="103"/>
    </location>
</feature>
<proteinExistence type="inferred from homology"/>
<evidence type="ECO:0000256" key="3">
    <source>
        <dbReference type="ARBA" id="ARBA00022741"/>
    </source>
</evidence>
<dbReference type="InterPro" id="IPR011009">
    <property type="entry name" value="Kinase-like_dom_sf"/>
</dbReference>
<dbReference type="EMBL" id="NIVC01001967">
    <property type="protein sequence ID" value="PAA62161.1"/>
    <property type="molecule type" value="Genomic_DNA"/>
</dbReference>
<comment type="caution">
    <text evidence="14">The sequence shown here is derived from an EMBL/GenBank/DDBJ whole genome shotgun (WGS) entry which is preliminary data.</text>
</comment>